<keyword evidence="6 8" id="KW-0560">Oxidoreductase</keyword>
<dbReference type="EC" id="1.1.1.133" evidence="3 6"/>
<evidence type="ECO:0000256" key="6">
    <source>
        <dbReference type="RuleBase" id="RU364082"/>
    </source>
</evidence>
<dbReference type="GO" id="GO:0019305">
    <property type="term" value="P:dTDP-rhamnose biosynthetic process"/>
    <property type="evidence" value="ECO:0007669"/>
    <property type="project" value="TreeGrafter"/>
</dbReference>
<evidence type="ECO:0000256" key="2">
    <source>
        <dbReference type="ARBA" id="ARBA00010944"/>
    </source>
</evidence>
<dbReference type="InterPro" id="IPR029903">
    <property type="entry name" value="RmlD-like-bd"/>
</dbReference>
<dbReference type="NCBIfam" id="TIGR01214">
    <property type="entry name" value="rmlD"/>
    <property type="match status" value="1"/>
</dbReference>
<dbReference type="GO" id="GO:0008831">
    <property type="term" value="F:dTDP-4-dehydrorhamnose reductase activity"/>
    <property type="evidence" value="ECO:0007669"/>
    <property type="project" value="UniProtKB-EC"/>
</dbReference>
<comment type="pathway">
    <text evidence="1 6">Carbohydrate biosynthesis; dTDP-L-rhamnose biosynthesis.</text>
</comment>
<dbReference type="GO" id="GO:0005829">
    <property type="term" value="C:cytosol"/>
    <property type="evidence" value="ECO:0007669"/>
    <property type="project" value="TreeGrafter"/>
</dbReference>
<evidence type="ECO:0000313" key="9">
    <source>
        <dbReference type="Proteomes" id="UP001161276"/>
    </source>
</evidence>
<dbReference type="AlphaFoldDB" id="A0AA42WET6"/>
<proteinExistence type="inferred from homology"/>
<evidence type="ECO:0000256" key="4">
    <source>
        <dbReference type="ARBA" id="ARBA00017099"/>
    </source>
</evidence>
<dbReference type="CDD" id="cd05254">
    <property type="entry name" value="dTDP_HR_like_SDR_e"/>
    <property type="match status" value="1"/>
</dbReference>
<comment type="function">
    <text evidence="6">Catalyzes the reduction of dTDP-6-deoxy-L-lyxo-4-hexulose to yield dTDP-L-rhamnose.</text>
</comment>
<dbReference type="InterPro" id="IPR036291">
    <property type="entry name" value="NAD(P)-bd_dom_sf"/>
</dbReference>
<dbReference type="Pfam" id="PF04321">
    <property type="entry name" value="RmlD_sub_bind"/>
    <property type="match status" value="1"/>
</dbReference>
<accession>A0AA42WET6</accession>
<comment type="catalytic activity">
    <reaction evidence="5 6">
        <text>dTDP-beta-L-rhamnose + NADP(+) = dTDP-4-dehydro-beta-L-rhamnose + NADPH + H(+)</text>
        <dbReference type="Rhea" id="RHEA:21796"/>
        <dbReference type="ChEBI" id="CHEBI:15378"/>
        <dbReference type="ChEBI" id="CHEBI:57510"/>
        <dbReference type="ChEBI" id="CHEBI:57783"/>
        <dbReference type="ChEBI" id="CHEBI:58349"/>
        <dbReference type="ChEBI" id="CHEBI:62830"/>
        <dbReference type="EC" id="1.1.1.133"/>
    </reaction>
</comment>
<evidence type="ECO:0000256" key="3">
    <source>
        <dbReference type="ARBA" id="ARBA00012929"/>
    </source>
</evidence>
<comment type="cofactor">
    <cofactor evidence="6">
        <name>Mg(2+)</name>
        <dbReference type="ChEBI" id="CHEBI:18420"/>
    </cofactor>
    <text evidence="6">Binds 1 Mg(2+) ion per monomer.</text>
</comment>
<protein>
    <recommendedName>
        <fullName evidence="4 6">dTDP-4-dehydrorhamnose reductase</fullName>
        <ecNumber evidence="3 6">1.1.1.133</ecNumber>
    </recommendedName>
</protein>
<dbReference type="Gene3D" id="3.90.25.10">
    <property type="entry name" value="UDP-galactose 4-epimerase, domain 1"/>
    <property type="match status" value="1"/>
</dbReference>
<dbReference type="InterPro" id="IPR005913">
    <property type="entry name" value="dTDP_dehydrorham_reduct"/>
</dbReference>
<gene>
    <name evidence="8" type="primary">rfbD</name>
    <name evidence="8" type="ORF">N5K24_21280</name>
</gene>
<name>A0AA42WET6_9BURK</name>
<comment type="caution">
    <text evidence="8">The sequence shown here is derived from an EMBL/GenBank/DDBJ whole genome shotgun (WGS) entry which is preliminary data.</text>
</comment>
<evidence type="ECO:0000313" key="8">
    <source>
        <dbReference type="EMBL" id="MDH2052951.1"/>
    </source>
</evidence>
<dbReference type="PANTHER" id="PTHR10491">
    <property type="entry name" value="DTDP-4-DEHYDRORHAMNOSE REDUCTASE"/>
    <property type="match status" value="1"/>
</dbReference>
<dbReference type="RefSeq" id="WP_280028421.1">
    <property type="nucleotide sequence ID" value="NZ_JAOCKG010000010.1"/>
</dbReference>
<dbReference type="Proteomes" id="UP001161276">
    <property type="component" value="Unassembled WGS sequence"/>
</dbReference>
<sequence length="298" mass="31794">MKILLLGKAGQIGQELRHALPALGEVVPLGHGDVDLRDQDALLRALAAHRPDVIVNAAAYTAVDQAETDREAAGQVNAQAVAALAQYAKDASALLVHYSTDYVFDGNSDQPYTETDTPRPLNVYGATKLAGESAVLESGCDALVFRCSWVYAPHGRNFPTSILRLARTRDRLDVVADQIGAPTSASLIADVTAQAVARHRQQRLPAGIYHLAAGGATSWHAFARYLVSGAAARGAALALTPDRIRAIASKDYPAAAKRPHNSRLDTTRLSAALALRLPSWTQGADRFLDQLSARGEFT</sequence>
<dbReference type="FunFam" id="3.40.50.720:FF:000159">
    <property type="entry name" value="dTDP-4-dehydrorhamnose reductase"/>
    <property type="match status" value="1"/>
</dbReference>
<feature type="domain" description="RmlD-like substrate binding" evidence="7">
    <location>
        <begin position="1"/>
        <end position="291"/>
    </location>
</feature>
<dbReference type="PANTHER" id="PTHR10491:SF4">
    <property type="entry name" value="METHIONINE ADENOSYLTRANSFERASE 2 SUBUNIT BETA"/>
    <property type="match status" value="1"/>
</dbReference>
<evidence type="ECO:0000259" key="7">
    <source>
        <dbReference type="Pfam" id="PF04321"/>
    </source>
</evidence>
<evidence type="ECO:0000256" key="1">
    <source>
        <dbReference type="ARBA" id="ARBA00004781"/>
    </source>
</evidence>
<reference evidence="8" key="1">
    <citation type="submission" date="2022-09" db="EMBL/GenBank/DDBJ databases">
        <title>Intensive care unit water sources are persistently colonized with multi-drug resistant bacteria and are the site of extensive horizontal gene transfer of antibiotic resistance genes.</title>
        <authorList>
            <person name="Diorio-Toth L."/>
        </authorList>
    </citation>
    <scope>NUCLEOTIDE SEQUENCE</scope>
    <source>
        <strain evidence="8">GD03676</strain>
    </source>
</reference>
<comment type="similarity">
    <text evidence="2 6">Belongs to the dTDP-4-dehydrorhamnose reductase family.</text>
</comment>
<organism evidence="8 9">
    <name type="scientific">Achromobacter marplatensis</name>
    <dbReference type="NCBI Taxonomy" id="470868"/>
    <lineage>
        <taxon>Bacteria</taxon>
        <taxon>Pseudomonadati</taxon>
        <taxon>Pseudomonadota</taxon>
        <taxon>Betaproteobacteria</taxon>
        <taxon>Burkholderiales</taxon>
        <taxon>Alcaligenaceae</taxon>
        <taxon>Achromobacter</taxon>
    </lineage>
</organism>
<dbReference type="SUPFAM" id="SSF51735">
    <property type="entry name" value="NAD(P)-binding Rossmann-fold domains"/>
    <property type="match status" value="1"/>
</dbReference>
<keyword evidence="6" id="KW-0521">NADP</keyword>
<evidence type="ECO:0000256" key="5">
    <source>
        <dbReference type="ARBA" id="ARBA00048200"/>
    </source>
</evidence>
<dbReference type="EMBL" id="JAOCKG010000010">
    <property type="protein sequence ID" value="MDH2052951.1"/>
    <property type="molecule type" value="Genomic_DNA"/>
</dbReference>
<dbReference type="Gene3D" id="3.40.50.720">
    <property type="entry name" value="NAD(P)-binding Rossmann-like Domain"/>
    <property type="match status" value="1"/>
</dbReference>